<feature type="region of interest" description="Disordered" evidence="1">
    <location>
        <begin position="63"/>
        <end position="84"/>
    </location>
</feature>
<evidence type="ECO:0000256" key="1">
    <source>
        <dbReference type="SAM" id="MobiDB-lite"/>
    </source>
</evidence>
<proteinExistence type="predicted"/>
<gene>
    <name evidence="2" type="ORF">LR48_Vigan02g161000</name>
</gene>
<dbReference type="Gramene" id="KOM35460">
    <property type="protein sequence ID" value="KOM35460"/>
    <property type="gene ID" value="LR48_Vigan02g161000"/>
</dbReference>
<evidence type="ECO:0000313" key="2">
    <source>
        <dbReference type="EMBL" id="KOM35460.1"/>
    </source>
</evidence>
<dbReference type="AlphaFoldDB" id="A0A0L9TY56"/>
<evidence type="ECO:0000313" key="3">
    <source>
        <dbReference type="Proteomes" id="UP000053144"/>
    </source>
</evidence>
<protein>
    <submittedName>
        <fullName evidence="2">Uncharacterized protein</fullName>
    </submittedName>
</protein>
<name>A0A0L9TY56_PHAAN</name>
<dbReference type="Proteomes" id="UP000053144">
    <property type="component" value="Chromosome 2"/>
</dbReference>
<accession>A0A0L9TY56</accession>
<dbReference type="EMBL" id="CM003372">
    <property type="protein sequence ID" value="KOM35460.1"/>
    <property type="molecule type" value="Genomic_DNA"/>
</dbReference>
<reference evidence="3" key="1">
    <citation type="journal article" date="2015" name="Proc. Natl. Acad. Sci. U.S.A.">
        <title>Genome sequencing of adzuki bean (Vigna angularis) provides insight into high starch and low fat accumulation and domestication.</title>
        <authorList>
            <person name="Yang K."/>
            <person name="Tian Z."/>
            <person name="Chen C."/>
            <person name="Luo L."/>
            <person name="Zhao B."/>
            <person name="Wang Z."/>
            <person name="Yu L."/>
            <person name="Li Y."/>
            <person name="Sun Y."/>
            <person name="Li W."/>
            <person name="Chen Y."/>
            <person name="Li Y."/>
            <person name="Zhang Y."/>
            <person name="Ai D."/>
            <person name="Zhao J."/>
            <person name="Shang C."/>
            <person name="Ma Y."/>
            <person name="Wu B."/>
            <person name="Wang M."/>
            <person name="Gao L."/>
            <person name="Sun D."/>
            <person name="Zhang P."/>
            <person name="Guo F."/>
            <person name="Wang W."/>
            <person name="Li Y."/>
            <person name="Wang J."/>
            <person name="Varshney R.K."/>
            <person name="Wang J."/>
            <person name="Ling H.Q."/>
            <person name="Wan P."/>
        </authorList>
    </citation>
    <scope>NUCLEOTIDE SEQUENCE</scope>
    <source>
        <strain evidence="3">cv. Jingnong 6</strain>
    </source>
</reference>
<organism evidence="2 3">
    <name type="scientific">Phaseolus angularis</name>
    <name type="common">Azuki bean</name>
    <name type="synonym">Vigna angularis</name>
    <dbReference type="NCBI Taxonomy" id="3914"/>
    <lineage>
        <taxon>Eukaryota</taxon>
        <taxon>Viridiplantae</taxon>
        <taxon>Streptophyta</taxon>
        <taxon>Embryophyta</taxon>
        <taxon>Tracheophyta</taxon>
        <taxon>Spermatophyta</taxon>
        <taxon>Magnoliopsida</taxon>
        <taxon>eudicotyledons</taxon>
        <taxon>Gunneridae</taxon>
        <taxon>Pentapetalae</taxon>
        <taxon>rosids</taxon>
        <taxon>fabids</taxon>
        <taxon>Fabales</taxon>
        <taxon>Fabaceae</taxon>
        <taxon>Papilionoideae</taxon>
        <taxon>50 kb inversion clade</taxon>
        <taxon>NPAAA clade</taxon>
        <taxon>indigoferoid/millettioid clade</taxon>
        <taxon>Phaseoleae</taxon>
        <taxon>Vigna</taxon>
    </lineage>
</organism>
<sequence>MIKKNNKECAFVFDTRSECCWGRLAFEKKTLALRGRRAALVALTRHREATVLLAQTGPVDDGFRRRHLGSGGDGSGSKPHHRCDLDSWSERRRREWFGCAAEGECVFLSHEGEGAKWWWSAVKGGGFFGASIGNIVDNGVVAVRVVAKAETSMRWRPVSPTTPPIGFERRHVKLAEDVTLPFAKSTKRKLTPSIFKDYFNMF</sequence>